<keyword evidence="3" id="KW-1185">Reference proteome</keyword>
<accession>A0A9J5ZA72</accession>
<sequence>MPQSPSSSKKMLDSLNKRDPMAFYISFDAPSQSKMLTISPVNIAEANPLTPQSPIDLNNPTPSHQPGPYSSMLSDHLFEGDLPKIFDQTPKVGVYPSFDSTDIGEDNVPFKWSIKSKEKEIWHAVFEMPSDDVVDVSIEVSEHECVGEDSPLGDVIKEKGKQGPGPKRKKDDHAVSKQSIVNNLRLQKVLGGRVFDPDIITKLGMDYLCDLVEIQSCTHLFKIKSHVLHDEDVREFYYNVEFAEGGSLNTRVGDKSLHLDE</sequence>
<evidence type="ECO:0000313" key="2">
    <source>
        <dbReference type="EMBL" id="KAG5609883.1"/>
    </source>
</evidence>
<comment type="caution">
    <text evidence="2">The sequence shown here is derived from an EMBL/GenBank/DDBJ whole genome shotgun (WGS) entry which is preliminary data.</text>
</comment>
<proteinExistence type="predicted"/>
<dbReference type="Proteomes" id="UP000824120">
    <property type="component" value="Chromosome 4"/>
</dbReference>
<reference evidence="2 3" key="1">
    <citation type="submission" date="2020-09" db="EMBL/GenBank/DDBJ databases">
        <title>De no assembly of potato wild relative species, Solanum commersonii.</title>
        <authorList>
            <person name="Cho K."/>
        </authorList>
    </citation>
    <scope>NUCLEOTIDE SEQUENCE [LARGE SCALE GENOMIC DNA]</scope>
    <source>
        <strain evidence="2">LZ3.2</strain>
        <tissue evidence="2">Leaf</tissue>
    </source>
</reference>
<dbReference type="AlphaFoldDB" id="A0A9J5ZA72"/>
<dbReference type="EMBL" id="JACXVP010000004">
    <property type="protein sequence ID" value="KAG5609883.1"/>
    <property type="molecule type" value="Genomic_DNA"/>
</dbReference>
<evidence type="ECO:0000313" key="3">
    <source>
        <dbReference type="Proteomes" id="UP000824120"/>
    </source>
</evidence>
<name>A0A9J5ZA72_SOLCO</name>
<evidence type="ECO:0000256" key="1">
    <source>
        <dbReference type="SAM" id="MobiDB-lite"/>
    </source>
</evidence>
<protein>
    <submittedName>
        <fullName evidence="2">Uncharacterized protein</fullName>
    </submittedName>
</protein>
<gene>
    <name evidence="2" type="ORF">H5410_021164</name>
</gene>
<dbReference type="OrthoDB" id="1316022at2759"/>
<feature type="region of interest" description="Disordered" evidence="1">
    <location>
        <begin position="149"/>
        <end position="175"/>
    </location>
</feature>
<organism evidence="2 3">
    <name type="scientific">Solanum commersonii</name>
    <name type="common">Commerson's wild potato</name>
    <name type="synonym">Commerson's nightshade</name>
    <dbReference type="NCBI Taxonomy" id="4109"/>
    <lineage>
        <taxon>Eukaryota</taxon>
        <taxon>Viridiplantae</taxon>
        <taxon>Streptophyta</taxon>
        <taxon>Embryophyta</taxon>
        <taxon>Tracheophyta</taxon>
        <taxon>Spermatophyta</taxon>
        <taxon>Magnoliopsida</taxon>
        <taxon>eudicotyledons</taxon>
        <taxon>Gunneridae</taxon>
        <taxon>Pentapetalae</taxon>
        <taxon>asterids</taxon>
        <taxon>lamiids</taxon>
        <taxon>Solanales</taxon>
        <taxon>Solanaceae</taxon>
        <taxon>Solanoideae</taxon>
        <taxon>Solaneae</taxon>
        <taxon>Solanum</taxon>
    </lineage>
</organism>